<dbReference type="EMBL" id="QOWE01000010">
    <property type="protein sequence ID" value="RCR69029.1"/>
    <property type="molecule type" value="Genomic_DNA"/>
</dbReference>
<dbReference type="Pfam" id="PF03306">
    <property type="entry name" value="AAL_decarboxy"/>
    <property type="match status" value="1"/>
</dbReference>
<comment type="catalytic activity">
    <reaction evidence="1">
        <text>(2S)-2-acetolactate + H(+) = (R)-acetoin + CO2</text>
        <dbReference type="Rhea" id="RHEA:21580"/>
        <dbReference type="ChEBI" id="CHEBI:15378"/>
        <dbReference type="ChEBI" id="CHEBI:15686"/>
        <dbReference type="ChEBI" id="CHEBI:16526"/>
        <dbReference type="ChEBI" id="CHEBI:58476"/>
        <dbReference type="EC" id="4.1.1.5"/>
    </reaction>
</comment>
<dbReference type="UniPathway" id="UPA00626">
    <property type="reaction ID" value="UER00678"/>
</dbReference>
<reference evidence="9 10" key="1">
    <citation type="submission" date="2018-07" db="EMBL/GenBank/DDBJ databases">
        <title>Genome analysis of Larkinella rosea.</title>
        <authorList>
            <person name="Zhou Z."/>
            <person name="Wang G."/>
        </authorList>
    </citation>
    <scope>NUCLEOTIDE SEQUENCE [LARGE SCALE GENOMIC DNA]</scope>
    <source>
        <strain evidence="10">zzj9</strain>
    </source>
</reference>
<dbReference type="GO" id="GO:0045151">
    <property type="term" value="P:acetoin biosynthetic process"/>
    <property type="evidence" value="ECO:0007669"/>
    <property type="project" value="UniProtKB-KW"/>
</dbReference>
<dbReference type="NCBIfam" id="TIGR01252">
    <property type="entry name" value="acetolac_decarb"/>
    <property type="match status" value="1"/>
</dbReference>
<dbReference type="AlphaFoldDB" id="A0A368JMX6"/>
<comment type="pathway">
    <text evidence="2">Polyol metabolism; (R,R)-butane-2,3-diol biosynthesis; (R,R)-butane-2,3-diol from pyruvate: step 2/3.</text>
</comment>
<dbReference type="EC" id="4.1.1.5" evidence="4"/>
<dbReference type="GO" id="GO:0047605">
    <property type="term" value="F:acetolactate decarboxylase activity"/>
    <property type="evidence" value="ECO:0007669"/>
    <property type="project" value="UniProtKB-EC"/>
</dbReference>
<organism evidence="9 10">
    <name type="scientific">Larkinella punicea</name>
    <dbReference type="NCBI Taxonomy" id="2315727"/>
    <lineage>
        <taxon>Bacteria</taxon>
        <taxon>Pseudomonadati</taxon>
        <taxon>Bacteroidota</taxon>
        <taxon>Cytophagia</taxon>
        <taxon>Cytophagales</taxon>
        <taxon>Spirosomataceae</taxon>
        <taxon>Larkinella</taxon>
    </lineage>
</organism>
<evidence type="ECO:0000256" key="3">
    <source>
        <dbReference type="ARBA" id="ARBA00007106"/>
    </source>
</evidence>
<evidence type="ECO:0000256" key="6">
    <source>
        <dbReference type="ARBA" id="ARBA00022793"/>
    </source>
</evidence>
<evidence type="ECO:0000256" key="1">
    <source>
        <dbReference type="ARBA" id="ARBA00001784"/>
    </source>
</evidence>
<dbReference type="CDD" id="cd17299">
    <property type="entry name" value="acetolactate_decarboxylase"/>
    <property type="match status" value="1"/>
</dbReference>
<evidence type="ECO:0000313" key="10">
    <source>
        <dbReference type="Proteomes" id="UP000253383"/>
    </source>
</evidence>
<accession>A0A368JMX6</accession>
<evidence type="ECO:0000256" key="8">
    <source>
        <dbReference type="ARBA" id="ARBA00023239"/>
    </source>
</evidence>
<dbReference type="InterPro" id="IPR005128">
    <property type="entry name" value="Acetolactate_a_deCO2ase"/>
</dbReference>
<proteinExistence type="inferred from homology"/>
<evidence type="ECO:0000256" key="2">
    <source>
        <dbReference type="ARBA" id="ARBA00005170"/>
    </source>
</evidence>
<comment type="similarity">
    <text evidence="3">Belongs to the alpha-acetolactate decarboxylase family.</text>
</comment>
<dbReference type="PANTHER" id="PTHR35524">
    <property type="entry name" value="ALPHA-ACETOLACTATE DECARBOXYLASE"/>
    <property type="match status" value="1"/>
</dbReference>
<gene>
    <name evidence="9" type="primary">budA</name>
    <name evidence="9" type="ORF">DUE52_14190</name>
</gene>
<evidence type="ECO:0000256" key="7">
    <source>
        <dbReference type="ARBA" id="ARBA00023061"/>
    </source>
</evidence>
<keyword evidence="8 9" id="KW-0456">Lyase</keyword>
<keyword evidence="10" id="KW-1185">Reference proteome</keyword>
<dbReference type="Proteomes" id="UP000253383">
    <property type="component" value="Unassembled WGS sequence"/>
</dbReference>
<dbReference type="SUPFAM" id="SSF117856">
    <property type="entry name" value="AF0104/ALDC/Ptd012-like"/>
    <property type="match status" value="1"/>
</dbReference>
<evidence type="ECO:0000256" key="4">
    <source>
        <dbReference type="ARBA" id="ARBA00013204"/>
    </source>
</evidence>
<evidence type="ECO:0000256" key="5">
    <source>
        <dbReference type="ARBA" id="ARBA00020164"/>
    </source>
</evidence>
<name>A0A368JMX6_9BACT</name>
<protein>
    <recommendedName>
        <fullName evidence="5">Alpha-acetolactate decarboxylase</fullName>
        <ecNumber evidence="4">4.1.1.5</ecNumber>
    </recommendedName>
</protein>
<sequence length="288" mass="32118">MLIVRTVPDPHDQQIPYSFPFIAYSTTRMQTTMGVKRASWYLIATLFILSWQACTTKENAQPDTSSTTDFLYQYSIINALLAGVFDGNLTFGELKKHGDFGVGTFNRVDGELVINEGKRYRIRSNGSVSEVADRDSTSLAFVKFFKADSSFTVQTAGMTLQQLQKKIAAALPVNEIYAIRIKGTFSKMTTRAPAPAQKPYPTLNDHLARTQVIFNLTNTTGVAVGFLVPTYMEKVNVPGFHFHYLADDLKSGGHVYDFTATQVTVEIDRTKGYYVELNTHSDFGKVTL</sequence>
<comment type="caution">
    <text evidence="9">The sequence shown here is derived from an EMBL/GenBank/DDBJ whole genome shotgun (WGS) entry which is preliminary data.</text>
</comment>
<keyword evidence="7" id="KW-0005">Acetoin biosynthesis</keyword>
<dbReference type="Gene3D" id="3.30.1330.80">
    <property type="entry name" value="Hypothetical protein, similar to alpha- acetolactate decarboxylase, domain 2"/>
    <property type="match status" value="2"/>
</dbReference>
<dbReference type="PANTHER" id="PTHR35524:SF1">
    <property type="entry name" value="ALPHA-ACETOLACTATE DECARBOXYLASE"/>
    <property type="match status" value="1"/>
</dbReference>
<evidence type="ECO:0000313" key="9">
    <source>
        <dbReference type="EMBL" id="RCR69029.1"/>
    </source>
</evidence>
<keyword evidence="6" id="KW-0210">Decarboxylase</keyword>